<evidence type="ECO:0000256" key="6">
    <source>
        <dbReference type="ARBA" id="ARBA00022556"/>
    </source>
</evidence>
<evidence type="ECO:0000256" key="4">
    <source>
        <dbReference type="ARBA" id="ARBA00016436"/>
    </source>
</evidence>
<dbReference type="KEGG" id="rml:FF011L_01020"/>
<dbReference type="Proteomes" id="UP000320672">
    <property type="component" value="Chromosome"/>
</dbReference>
<dbReference type="InterPro" id="IPR003758">
    <property type="entry name" value="LpxK"/>
</dbReference>
<dbReference type="InterPro" id="IPR027417">
    <property type="entry name" value="P-loop_NTPase"/>
</dbReference>
<evidence type="ECO:0000256" key="13">
    <source>
        <dbReference type="HAMAP-Rule" id="MF_00409"/>
    </source>
</evidence>
<proteinExistence type="inferred from homology"/>
<keyword evidence="5 13" id="KW-0444">Lipid biosynthesis</keyword>
<dbReference type="GO" id="GO:0009029">
    <property type="term" value="F:lipid-A 4'-kinase activity"/>
    <property type="evidence" value="ECO:0007669"/>
    <property type="project" value="UniProtKB-UniRule"/>
</dbReference>
<protein>
    <recommendedName>
        <fullName evidence="4 13">Tetraacyldisaccharide 4'-kinase</fullName>
        <ecNumber evidence="3 13">2.7.1.130</ecNumber>
    </recommendedName>
    <alternativeName>
        <fullName evidence="12 13">Lipid A 4'-kinase</fullName>
    </alternativeName>
</protein>
<evidence type="ECO:0000313" key="14">
    <source>
        <dbReference type="EMBL" id="QDS91373.1"/>
    </source>
</evidence>
<gene>
    <name evidence="13 14" type="primary">lpxK</name>
    <name evidence="14" type="ORF">FF011L_01020</name>
</gene>
<dbReference type="Pfam" id="PF02606">
    <property type="entry name" value="LpxK"/>
    <property type="match status" value="1"/>
</dbReference>
<keyword evidence="10 13" id="KW-0067">ATP-binding</keyword>
<comment type="catalytic activity">
    <reaction evidence="13">
        <text>a lipid A disaccharide + ATP = a lipid IVA + ADP + H(+)</text>
        <dbReference type="Rhea" id="RHEA:67840"/>
        <dbReference type="ChEBI" id="CHEBI:15378"/>
        <dbReference type="ChEBI" id="CHEBI:30616"/>
        <dbReference type="ChEBI" id="CHEBI:176343"/>
        <dbReference type="ChEBI" id="CHEBI:176425"/>
        <dbReference type="ChEBI" id="CHEBI:456216"/>
        <dbReference type="EC" id="2.7.1.130"/>
    </reaction>
</comment>
<evidence type="ECO:0000256" key="8">
    <source>
        <dbReference type="ARBA" id="ARBA00022741"/>
    </source>
</evidence>
<comment type="pathway">
    <text evidence="2 13">Glycolipid biosynthesis; lipid IV(A) biosynthesis; lipid IV(A) from (3R)-3-hydroxytetradecanoyl-[acyl-carrier-protein] and UDP-N-acetyl-alpha-D-glucosamine: step 6/6.</text>
</comment>
<dbReference type="GO" id="GO:0005886">
    <property type="term" value="C:plasma membrane"/>
    <property type="evidence" value="ECO:0007669"/>
    <property type="project" value="TreeGrafter"/>
</dbReference>
<dbReference type="RefSeq" id="WP_145349451.1">
    <property type="nucleotide sequence ID" value="NZ_CP036262.1"/>
</dbReference>
<evidence type="ECO:0000256" key="3">
    <source>
        <dbReference type="ARBA" id="ARBA00012071"/>
    </source>
</evidence>
<evidence type="ECO:0000256" key="10">
    <source>
        <dbReference type="ARBA" id="ARBA00022840"/>
    </source>
</evidence>
<evidence type="ECO:0000256" key="5">
    <source>
        <dbReference type="ARBA" id="ARBA00022516"/>
    </source>
</evidence>
<dbReference type="GO" id="GO:0005524">
    <property type="term" value="F:ATP binding"/>
    <property type="evidence" value="ECO:0007669"/>
    <property type="project" value="UniProtKB-UniRule"/>
</dbReference>
<keyword evidence="11 13" id="KW-0443">Lipid metabolism</keyword>
<keyword evidence="8 13" id="KW-0547">Nucleotide-binding</keyword>
<evidence type="ECO:0000256" key="12">
    <source>
        <dbReference type="ARBA" id="ARBA00029757"/>
    </source>
</evidence>
<accession>A0A517M909</accession>
<dbReference type="OrthoDB" id="9789797at2"/>
<organism evidence="14 15">
    <name type="scientific">Roseimaritima multifibrata</name>
    <dbReference type="NCBI Taxonomy" id="1930274"/>
    <lineage>
        <taxon>Bacteria</taxon>
        <taxon>Pseudomonadati</taxon>
        <taxon>Planctomycetota</taxon>
        <taxon>Planctomycetia</taxon>
        <taxon>Pirellulales</taxon>
        <taxon>Pirellulaceae</taxon>
        <taxon>Roseimaritima</taxon>
    </lineage>
</organism>
<sequence>MDYRSLMNGQRRDPLAFVLRPLLRIGSWFYGLGIRIRNSRYDRGVSETHDAGVPVISVGNLTTGGTGKTPLVCYLARELRSQGFRVALISRGYGRGDGDLNDEALELELRLPDVPHVQDPDRVAAAAVAVEELETEILLMDDGFQHRRLQRDLDIVVIDATCPFGYGYLLPRGMLREPIASIRRADVAILSRCNHISPEERLQIKQAYLRRKPDLIWLEAEHHPGRLVDHENRPEPLEVVAGKRVLVFCGIGNPAAFAKTVRDCGAELVDQLSLPDHASYDREMLERLRAWGESWPPGEIEYMLCTQKDLVKIRTNRIAGIPLRAIQIDMTVEPEAELQQALKKVVQPDGPVEGTV</sequence>
<dbReference type="GO" id="GO:0009245">
    <property type="term" value="P:lipid A biosynthetic process"/>
    <property type="evidence" value="ECO:0007669"/>
    <property type="project" value="UniProtKB-UniRule"/>
</dbReference>
<evidence type="ECO:0000256" key="9">
    <source>
        <dbReference type="ARBA" id="ARBA00022777"/>
    </source>
</evidence>
<reference evidence="14 15" key="1">
    <citation type="submission" date="2019-02" db="EMBL/GenBank/DDBJ databases">
        <title>Deep-cultivation of Planctomycetes and their phenomic and genomic characterization uncovers novel biology.</title>
        <authorList>
            <person name="Wiegand S."/>
            <person name="Jogler M."/>
            <person name="Boedeker C."/>
            <person name="Pinto D."/>
            <person name="Vollmers J."/>
            <person name="Rivas-Marin E."/>
            <person name="Kohn T."/>
            <person name="Peeters S.H."/>
            <person name="Heuer A."/>
            <person name="Rast P."/>
            <person name="Oberbeckmann S."/>
            <person name="Bunk B."/>
            <person name="Jeske O."/>
            <person name="Meyerdierks A."/>
            <person name="Storesund J.E."/>
            <person name="Kallscheuer N."/>
            <person name="Luecker S."/>
            <person name="Lage O.M."/>
            <person name="Pohl T."/>
            <person name="Merkel B.J."/>
            <person name="Hornburger P."/>
            <person name="Mueller R.-W."/>
            <person name="Bruemmer F."/>
            <person name="Labrenz M."/>
            <person name="Spormann A.M."/>
            <person name="Op den Camp H."/>
            <person name="Overmann J."/>
            <person name="Amann R."/>
            <person name="Jetten M.S.M."/>
            <person name="Mascher T."/>
            <person name="Medema M.H."/>
            <person name="Devos D.P."/>
            <person name="Kaster A.-K."/>
            <person name="Ovreas L."/>
            <person name="Rohde M."/>
            <person name="Galperin M.Y."/>
            <person name="Jogler C."/>
        </authorList>
    </citation>
    <scope>NUCLEOTIDE SEQUENCE [LARGE SCALE GENOMIC DNA]</scope>
    <source>
        <strain evidence="14 15">FF011L</strain>
    </source>
</reference>
<dbReference type="PANTHER" id="PTHR42724:SF1">
    <property type="entry name" value="TETRAACYLDISACCHARIDE 4'-KINASE, MITOCHONDRIAL-RELATED"/>
    <property type="match status" value="1"/>
</dbReference>
<evidence type="ECO:0000313" key="15">
    <source>
        <dbReference type="Proteomes" id="UP000320672"/>
    </source>
</evidence>
<keyword evidence="6 13" id="KW-0441">Lipid A biosynthesis</keyword>
<dbReference type="SUPFAM" id="SSF52540">
    <property type="entry name" value="P-loop containing nucleoside triphosphate hydrolases"/>
    <property type="match status" value="1"/>
</dbReference>
<dbReference type="AlphaFoldDB" id="A0A517M909"/>
<dbReference type="GO" id="GO:0009244">
    <property type="term" value="P:lipopolysaccharide core region biosynthetic process"/>
    <property type="evidence" value="ECO:0007669"/>
    <property type="project" value="TreeGrafter"/>
</dbReference>
<dbReference type="NCBIfam" id="TIGR00682">
    <property type="entry name" value="lpxK"/>
    <property type="match status" value="1"/>
</dbReference>
<keyword evidence="9 13" id="KW-0418">Kinase</keyword>
<comment type="similarity">
    <text evidence="13">Belongs to the LpxK family.</text>
</comment>
<feature type="binding site" evidence="13">
    <location>
        <begin position="62"/>
        <end position="69"/>
    </location>
    <ligand>
        <name>ATP</name>
        <dbReference type="ChEBI" id="CHEBI:30616"/>
    </ligand>
</feature>
<keyword evidence="7 13" id="KW-0808">Transferase</keyword>
<evidence type="ECO:0000256" key="1">
    <source>
        <dbReference type="ARBA" id="ARBA00002274"/>
    </source>
</evidence>
<name>A0A517M909_9BACT</name>
<evidence type="ECO:0000256" key="7">
    <source>
        <dbReference type="ARBA" id="ARBA00022679"/>
    </source>
</evidence>
<keyword evidence="15" id="KW-1185">Reference proteome</keyword>
<dbReference type="EMBL" id="CP036262">
    <property type="protein sequence ID" value="QDS91373.1"/>
    <property type="molecule type" value="Genomic_DNA"/>
</dbReference>
<comment type="function">
    <text evidence="1 13">Transfers the gamma-phosphate of ATP to the 4'-position of a tetraacyldisaccharide 1-phosphate intermediate (termed DS-1-P) to form tetraacyldisaccharide 1,4'-bis-phosphate (lipid IVA).</text>
</comment>
<dbReference type="UniPathway" id="UPA00359">
    <property type="reaction ID" value="UER00482"/>
</dbReference>
<evidence type="ECO:0000256" key="11">
    <source>
        <dbReference type="ARBA" id="ARBA00023098"/>
    </source>
</evidence>
<evidence type="ECO:0000256" key="2">
    <source>
        <dbReference type="ARBA" id="ARBA00004870"/>
    </source>
</evidence>
<dbReference type="PANTHER" id="PTHR42724">
    <property type="entry name" value="TETRAACYLDISACCHARIDE 4'-KINASE"/>
    <property type="match status" value="1"/>
</dbReference>
<dbReference type="EC" id="2.7.1.130" evidence="3 13"/>
<dbReference type="HAMAP" id="MF_00409">
    <property type="entry name" value="LpxK"/>
    <property type="match status" value="1"/>
</dbReference>